<dbReference type="PANTHER" id="PTHR22939:SF129">
    <property type="entry name" value="SERINE PROTEASE HTRA2, MITOCHONDRIAL"/>
    <property type="match status" value="1"/>
</dbReference>
<dbReference type="SUPFAM" id="SSF50156">
    <property type="entry name" value="PDZ domain-like"/>
    <property type="match status" value="1"/>
</dbReference>
<dbReference type="GO" id="GO:0006508">
    <property type="term" value="P:proteolysis"/>
    <property type="evidence" value="ECO:0007669"/>
    <property type="project" value="UniProtKB-KW"/>
</dbReference>
<evidence type="ECO:0000313" key="7">
    <source>
        <dbReference type="Proteomes" id="UP000824111"/>
    </source>
</evidence>
<reference evidence="6" key="2">
    <citation type="journal article" date="2021" name="PeerJ">
        <title>Extensive microbial diversity within the chicken gut microbiome revealed by metagenomics and culture.</title>
        <authorList>
            <person name="Gilroy R."/>
            <person name="Ravi A."/>
            <person name="Getino M."/>
            <person name="Pursley I."/>
            <person name="Horton D.L."/>
            <person name="Alikhan N.F."/>
            <person name="Baker D."/>
            <person name="Gharbi K."/>
            <person name="Hall N."/>
            <person name="Watson M."/>
            <person name="Adriaenssens E.M."/>
            <person name="Foster-Nyarko E."/>
            <person name="Jarju S."/>
            <person name="Secka A."/>
            <person name="Antonio M."/>
            <person name="Oren A."/>
            <person name="Chaudhuri R.R."/>
            <person name="La Ragione R."/>
            <person name="Hildebrand F."/>
            <person name="Pallen M.J."/>
        </authorList>
    </citation>
    <scope>NUCLEOTIDE SEQUENCE</scope>
    <source>
        <strain evidence="6">ChiSjej4B22-9803</strain>
    </source>
</reference>
<dbReference type="InterPro" id="IPR043504">
    <property type="entry name" value="Peptidase_S1_PA_chymotrypsin"/>
</dbReference>
<dbReference type="InterPro" id="IPR001940">
    <property type="entry name" value="Peptidase_S1C"/>
</dbReference>
<evidence type="ECO:0000313" key="6">
    <source>
        <dbReference type="EMBL" id="HIU48903.1"/>
    </source>
</evidence>
<keyword evidence="4" id="KW-0812">Transmembrane</keyword>
<dbReference type="Proteomes" id="UP000824111">
    <property type="component" value="Unassembled WGS sequence"/>
</dbReference>
<dbReference type="Pfam" id="PF13180">
    <property type="entry name" value="PDZ_2"/>
    <property type="match status" value="1"/>
</dbReference>
<keyword evidence="4" id="KW-1133">Transmembrane helix</keyword>
<reference evidence="6" key="1">
    <citation type="submission" date="2020-10" db="EMBL/GenBank/DDBJ databases">
        <authorList>
            <person name="Gilroy R."/>
        </authorList>
    </citation>
    <scope>NUCLEOTIDE SEQUENCE</scope>
    <source>
        <strain evidence="6">ChiSjej4B22-9803</strain>
    </source>
</reference>
<dbReference type="CDD" id="cd06779">
    <property type="entry name" value="cpPDZ_Deg_HtrA-like"/>
    <property type="match status" value="1"/>
</dbReference>
<gene>
    <name evidence="6" type="ORF">IAB04_06030</name>
</gene>
<protein>
    <submittedName>
        <fullName evidence="6">Trypsin-like peptidase domain-containing protein</fullName>
    </submittedName>
</protein>
<dbReference type="AlphaFoldDB" id="A0A9D1LVK4"/>
<dbReference type="Pfam" id="PF13365">
    <property type="entry name" value="Trypsin_2"/>
    <property type="match status" value="1"/>
</dbReference>
<evidence type="ECO:0000259" key="5">
    <source>
        <dbReference type="PROSITE" id="PS50106"/>
    </source>
</evidence>
<evidence type="ECO:0000256" key="1">
    <source>
        <dbReference type="ARBA" id="ARBA00010541"/>
    </source>
</evidence>
<accession>A0A9D1LVK4</accession>
<keyword evidence="3" id="KW-0378">Hydrolase</keyword>
<dbReference type="InterPro" id="IPR036034">
    <property type="entry name" value="PDZ_sf"/>
</dbReference>
<dbReference type="SMART" id="SM00228">
    <property type="entry name" value="PDZ"/>
    <property type="match status" value="1"/>
</dbReference>
<dbReference type="InterPro" id="IPR001478">
    <property type="entry name" value="PDZ"/>
</dbReference>
<sequence>MNEYQWYQDEFSHSPVQEGYKPVRAKKGVPAWLVALLVSIGICAVFMPVLVYAVLPRMRPSTVISYVGGGEGGQAQAPLTSGSVGEIGTRALESVVRVENQGSIGGFFNQMVSYGEGAGVIVSEDGYILTSSYIVESSGNITVTLPDKTEYEARVAGTDSQSDVAILKIEATGLTPVVFGDSDTVALGDAVVAVGSPIAEQLSSSVTSGTICGIDKGVELQDGRTVNLFQTDAAMLEGSVGGVLLNSAGQVIAMTNALVSDSSELKLATPINDVKPVLEGLLNNGQAPQTPMIGIMGTDADYGVNISSVSPDTPADRAGLKAGDLIVKVNGQAVQSVAQINEIRSQHSAGDTLTFTIYRQGELLEIEVTLN</sequence>
<proteinExistence type="inferred from homology"/>
<evidence type="ECO:0000256" key="2">
    <source>
        <dbReference type="ARBA" id="ARBA00022670"/>
    </source>
</evidence>
<dbReference type="PRINTS" id="PR00834">
    <property type="entry name" value="PROTEASES2C"/>
</dbReference>
<dbReference type="Gene3D" id="2.30.42.10">
    <property type="match status" value="1"/>
</dbReference>
<dbReference type="GO" id="GO:0004252">
    <property type="term" value="F:serine-type endopeptidase activity"/>
    <property type="evidence" value="ECO:0007669"/>
    <property type="project" value="InterPro"/>
</dbReference>
<name>A0A9D1LVK4_9FIRM</name>
<keyword evidence="2" id="KW-0645">Protease</keyword>
<feature type="transmembrane region" description="Helical" evidence="4">
    <location>
        <begin position="31"/>
        <end position="55"/>
    </location>
</feature>
<evidence type="ECO:0000256" key="4">
    <source>
        <dbReference type="SAM" id="Phobius"/>
    </source>
</evidence>
<feature type="domain" description="PDZ" evidence="5">
    <location>
        <begin position="281"/>
        <end position="361"/>
    </location>
</feature>
<dbReference type="EMBL" id="DVND01000157">
    <property type="protein sequence ID" value="HIU48903.1"/>
    <property type="molecule type" value="Genomic_DNA"/>
</dbReference>
<dbReference type="Gene3D" id="2.40.10.10">
    <property type="entry name" value="Trypsin-like serine proteases"/>
    <property type="match status" value="2"/>
</dbReference>
<comment type="caution">
    <text evidence="6">The sequence shown here is derived from an EMBL/GenBank/DDBJ whole genome shotgun (WGS) entry which is preliminary data.</text>
</comment>
<dbReference type="PROSITE" id="PS50106">
    <property type="entry name" value="PDZ"/>
    <property type="match status" value="1"/>
</dbReference>
<dbReference type="InterPro" id="IPR009003">
    <property type="entry name" value="Peptidase_S1_PA"/>
</dbReference>
<keyword evidence="4" id="KW-0472">Membrane</keyword>
<evidence type="ECO:0000256" key="3">
    <source>
        <dbReference type="ARBA" id="ARBA00022801"/>
    </source>
</evidence>
<dbReference type="SUPFAM" id="SSF50494">
    <property type="entry name" value="Trypsin-like serine proteases"/>
    <property type="match status" value="1"/>
</dbReference>
<organism evidence="6 7">
    <name type="scientific">Candidatus Avimonoglobus intestinipullorum</name>
    <dbReference type="NCBI Taxonomy" id="2840699"/>
    <lineage>
        <taxon>Bacteria</taxon>
        <taxon>Bacillati</taxon>
        <taxon>Bacillota</taxon>
        <taxon>Clostridia</taxon>
        <taxon>Eubacteriales</taxon>
        <taxon>Candidatus Avimonoglobus</taxon>
    </lineage>
</organism>
<dbReference type="PANTHER" id="PTHR22939">
    <property type="entry name" value="SERINE PROTEASE FAMILY S1C HTRA-RELATED"/>
    <property type="match status" value="1"/>
</dbReference>
<comment type="similarity">
    <text evidence="1">Belongs to the peptidase S1C family.</text>
</comment>